<dbReference type="EC" id="2.3.1.234" evidence="1"/>
<dbReference type="PROSITE" id="PS01016">
    <property type="entry name" value="GLYCOPROTEASE"/>
    <property type="match status" value="1"/>
</dbReference>
<dbReference type="Pfam" id="PF00814">
    <property type="entry name" value="TsaD"/>
    <property type="match status" value="1"/>
</dbReference>
<evidence type="ECO:0000259" key="8">
    <source>
        <dbReference type="Pfam" id="PF00814"/>
    </source>
</evidence>
<dbReference type="Gene3D" id="3.30.420.40">
    <property type="match status" value="2"/>
</dbReference>
<name>A0AAD7D1S7_MYCRO</name>
<keyword evidence="2 7" id="KW-0808">Transferase</keyword>
<dbReference type="InterPro" id="IPR017861">
    <property type="entry name" value="KAE1/TsaD"/>
</dbReference>
<keyword evidence="4 7" id="KW-0479">Metal-binding</keyword>
<dbReference type="InterPro" id="IPR022450">
    <property type="entry name" value="TsaD"/>
</dbReference>
<comment type="similarity">
    <text evidence="7">Belongs to the KAE1 / TsaD family.</text>
</comment>
<evidence type="ECO:0000256" key="2">
    <source>
        <dbReference type="ARBA" id="ARBA00022679"/>
    </source>
</evidence>
<organism evidence="9 10">
    <name type="scientific">Mycena rosella</name>
    <name type="common">Pink bonnet</name>
    <name type="synonym">Agaricus rosellus</name>
    <dbReference type="NCBI Taxonomy" id="1033263"/>
    <lineage>
        <taxon>Eukaryota</taxon>
        <taxon>Fungi</taxon>
        <taxon>Dikarya</taxon>
        <taxon>Basidiomycota</taxon>
        <taxon>Agaricomycotina</taxon>
        <taxon>Agaricomycetes</taxon>
        <taxon>Agaricomycetidae</taxon>
        <taxon>Agaricales</taxon>
        <taxon>Marasmiineae</taxon>
        <taxon>Mycenaceae</taxon>
        <taxon>Mycena</taxon>
    </lineage>
</organism>
<dbReference type="GO" id="GO:0005739">
    <property type="term" value="C:mitochondrion"/>
    <property type="evidence" value="ECO:0007669"/>
    <property type="project" value="UniProtKB-SubCell"/>
</dbReference>
<feature type="domain" description="Gcp-like" evidence="8">
    <location>
        <begin position="32"/>
        <end position="329"/>
    </location>
</feature>
<evidence type="ECO:0000256" key="1">
    <source>
        <dbReference type="ARBA" id="ARBA00012156"/>
    </source>
</evidence>
<comment type="subunit">
    <text evidence="7">Homodimer.</text>
</comment>
<comment type="function">
    <text evidence="7">Required for the formation of a threonylcarbamoyl group on adenosine at position 37 (t(6)A37) in mitochondrial tRNAs that read codons beginning with adenine. Probably involved in the transfer of the threonylcarbamoyl moiety of threonylcarbamoyl-AMP (TC-AMP) to the N6 group of A37. Involved in mitochondrial genome maintenance.</text>
</comment>
<comment type="cofactor">
    <cofactor evidence="7">
        <name>a divalent metal cation</name>
        <dbReference type="ChEBI" id="CHEBI:60240"/>
    </cofactor>
    <text evidence="7">Binds 1 divalent metal cation per subunit.</text>
</comment>
<evidence type="ECO:0000256" key="6">
    <source>
        <dbReference type="ARBA" id="ARBA00048117"/>
    </source>
</evidence>
<comment type="catalytic activity">
    <reaction evidence="6 7">
        <text>L-threonylcarbamoyladenylate + adenosine(37) in tRNA = N(6)-L-threonylcarbamoyladenosine(37) in tRNA + AMP + H(+)</text>
        <dbReference type="Rhea" id="RHEA:37059"/>
        <dbReference type="Rhea" id="RHEA-COMP:10162"/>
        <dbReference type="Rhea" id="RHEA-COMP:10163"/>
        <dbReference type="ChEBI" id="CHEBI:15378"/>
        <dbReference type="ChEBI" id="CHEBI:73682"/>
        <dbReference type="ChEBI" id="CHEBI:74411"/>
        <dbReference type="ChEBI" id="CHEBI:74418"/>
        <dbReference type="ChEBI" id="CHEBI:456215"/>
        <dbReference type="EC" id="2.3.1.234"/>
    </reaction>
</comment>
<keyword evidence="3 7" id="KW-0819">tRNA processing</keyword>
<reference evidence="9" key="1">
    <citation type="submission" date="2023-03" db="EMBL/GenBank/DDBJ databases">
        <title>Massive genome expansion in bonnet fungi (Mycena s.s.) driven by repeated elements and novel gene families across ecological guilds.</title>
        <authorList>
            <consortium name="Lawrence Berkeley National Laboratory"/>
            <person name="Harder C.B."/>
            <person name="Miyauchi S."/>
            <person name="Viragh M."/>
            <person name="Kuo A."/>
            <person name="Thoen E."/>
            <person name="Andreopoulos B."/>
            <person name="Lu D."/>
            <person name="Skrede I."/>
            <person name="Drula E."/>
            <person name="Henrissat B."/>
            <person name="Morin E."/>
            <person name="Kohler A."/>
            <person name="Barry K."/>
            <person name="LaButti K."/>
            <person name="Morin E."/>
            <person name="Salamov A."/>
            <person name="Lipzen A."/>
            <person name="Mereny Z."/>
            <person name="Hegedus B."/>
            <person name="Baldrian P."/>
            <person name="Stursova M."/>
            <person name="Weitz H."/>
            <person name="Taylor A."/>
            <person name="Grigoriev I.V."/>
            <person name="Nagy L.G."/>
            <person name="Martin F."/>
            <person name="Kauserud H."/>
        </authorList>
    </citation>
    <scope>NUCLEOTIDE SEQUENCE</scope>
    <source>
        <strain evidence="9">CBHHK067</strain>
    </source>
</reference>
<keyword evidence="7" id="KW-0496">Mitochondrion</keyword>
<proteinExistence type="inferred from homology"/>
<evidence type="ECO:0000313" key="9">
    <source>
        <dbReference type="EMBL" id="KAJ7675093.1"/>
    </source>
</evidence>
<dbReference type="InterPro" id="IPR000905">
    <property type="entry name" value="Gcp-like_dom"/>
</dbReference>
<dbReference type="NCBIfam" id="TIGR00329">
    <property type="entry name" value="gcp_kae1"/>
    <property type="match status" value="1"/>
</dbReference>
<evidence type="ECO:0000256" key="3">
    <source>
        <dbReference type="ARBA" id="ARBA00022694"/>
    </source>
</evidence>
<protein>
    <recommendedName>
        <fullName evidence="1">N(6)-L-threonylcarbamoyladenine synthase</fullName>
        <ecNumber evidence="1">2.3.1.234</ecNumber>
    </recommendedName>
</protein>
<evidence type="ECO:0000256" key="4">
    <source>
        <dbReference type="ARBA" id="ARBA00022723"/>
    </source>
</evidence>
<gene>
    <name evidence="9" type="ORF">B0H17DRAFT_1183025</name>
</gene>
<dbReference type="GO" id="GO:0061711">
    <property type="term" value="F:tRNA N(6)-L-threonylcarbamoyladenine synthase activity"/>
    <property type="evidence" value="ECO:0007669"/>
    <property type="project" value="UniProtKB-EC"/>
</dbReference>
<comment type="caution">
    <text evidence="9">The sequence shown here is derived from an EMBL/GenBank/DDBJ whole genome shotgun (WGS) entry which is preliminary data.</text>
</comment>
<comment type="subcellular location">
    <subcellularLocation>
        <location evidence="7">Mitochondrion</location>
    </subcellularLocation>
</comment>
<dbReference type="GO" id="GO:0072670">
    <property type="term" value="P:mitochondrial tRNA threonylcarbamoyladenosine modification"/>
    <property type="evidence" value="ECO:0007669"/>
    <property type="project" value="TreeGrafter"/>
</dbReference>
<dbReference type="GO" id="GO:0046872">
    <property type="term" value="F:metal ion binding"/>
    <property type="evidence" value="ECO:0007669"/>
    <property type="project" value="UniProtKB-KW"/>
</dbReference>
<evidence type="ECO:0000256" key="7">
    <source>
        <dbReference type="HAMAP-Rule" id="MF_03179"/>
    </source>
</evidence>
<accession>A0AAD7D1S7</accession>
<dbReference type="EMBL" id="JARKIE010000153">
    <property type="protein sequence ID" value="KAJ7675093.1"/>
    <property type="molecule type" value="Genomic_DNA"/>
</dbReference>
<dbReference type="PANTHER" id="PTHR11735">
    <property type="entry name" value="TRNA N6-ADENOSINE THREONYLCARBAMOYLTRANSFERASE"/>
    <property type="match status" value="1"/>
</dbReference>
<keyword evidence="10" id="KW-1185">Reference proteome</keyword>
<keyword evidence="5 7" id="KW-0012">Acyltransferase</keyword>
<evidence type="ECO:0000256" key="5">
    <source>
        <dbReference type="ARBA" id="ARBA00023315"/>
    </source>
</evidence>
<dbReference type="PRINTS" id="PR00789">
    <property type="entry name" value="OSIALOPTASE"/>
</dbReference>
<dbReference type="PANTHER" id="PTHR11735:SF6">
    <property type="entry name" value="TRNA N6-ADENOSINE THREONYLCARBAMOYLTRANSFERASE, MITOCHONDRIAL"/>
    <property type="match status" value="1"/>
</dbReference>
<dbReference type="InterPro" id="IPR017860">
    <property type="entry name" value="Peptidase_M22_CS"/>
</dbReference>
<dbReference type="InterPro" id="IPR043129">
    <property type="entry name" value="ATPase_NBD"/>
</dbReference>
<dbReference type="HAMAP" id="MF_01445">
    <property type="entry name" value="TsaD"/>
    <property type="match status" value="1"/>
</dbReference>
<evidence type="ECO:0000313" key="10">
    <source>
        <dbReference type="Proteomes" id="UP001221757"/>
    </source>
</evidence>
<dbReference type="AlphaFoldDB" id="A0AAD7D1S7"/>
<dbReference type="SUPFAM" id="SSF53067">
    <property type="entry name" value="Actin-like ATPase domain"/>
    <property type="match status" value="1"/>
</dbReference>
<sequence>MFRLASRAFRVLAIESSADDTCAAVVDASRRVWSNVVVKQHHLHVANGGIQPLVAMLAHQRNMPAAVKQALTDANLDIADIDGIAFTRGPGLSGCLSVACNAAKTLAAVHNKPLVGVHHMQAHALTVHLTMPSPPPFPCLTLLVSGGHTMIVLATSLVDFRILATTADKSIGSTIDRVVTILNIPWSELGPGPGLEAYCAEPVPDEEGPSYEPPMPMPGKLAFSYSGLHSWLERTVHAAGGIENVVNKRALARAFQNAAFAHLEAKLLLALKWCKNNDHDVHHVVMSGGVASNQLLRQRLKTCLSRFDSMELVFPEPALCTDNAVMIAWASMHRFLAKDHDSYEIHPLPGWNIEDIQSHQSRPPN</sequence>
<dbReference type="CDD" id="cd24134">
    <property type="entry name" value="ASKHA_NBD_OSGEPL1_QRI7_euk"/>
    <property type="match status" value="1"/>
</dbReference>
<dbReference type="Proteomes" id="UP001221757">
    <property type="component" value="Unassembled WGS sequence"/>
</dbReference>